<accession>A0A7I8DIU4</accession>
<keyword evidence="2" id="KW-0012">Acyltransferase</keyword>
<dbReference type="KEGG" id="acht:bsdcttw_12730"/>
<dbReference type="GO" id="GO:0016746">
    <property type="term" value="F:acyltransferase activity"/>
    <property type="evidence" value="ECO:0007669"/>
    <property type="project" value="UniProtKB-KW"/>
</dbReference>
<dbReference type="InterPro" id="IPR056729">
    <property type="entry name" value="GMPPB_C"/>
</dbReference>
<dbReference type="Gene3D" id="2.160.10.10">
    <property type="entry name" value="Hexapeptide repeat proteins"/>
    <property type="match status" value="1"/>
</dbReference>
<dbReference type="AlphaFoldDB" id="A0A7I8DIU4"/>
<dbReference type="InterPro" id="IPR011004">
    <property type="entry name" value="Trimer_LpxA-like_sf"/>
</dbReference>
<dbReference type="CDD" id="cd05636">
    <property type="entry name" value="LbH_G1P_TT_C_like"/>
    <property type="match status" value="1"/>
</dbReference>
<dbReference type="PANTHER" id="PTHR43584:SF8">
    <property type="entry name" value="N-ACETYLMURAMATE ALPHA-1-PHOSPHATE URIDYLYLTRANSFERASE"/>
    <property type="match status" value="1"/>
</dbReference>
<organism evidence="4 5">
    <name type="scientific">Anaerocolumna chitinilytica</name>
    <dbReference type="NCBI Taxonomy" id="1727145"/>
    <lineage>
        <taxon>Bacteria</taxon>
        <taxon>Bacillati</taxon>
        <taxon>Bacillota</taxon>
        <taxon>Clostridia</taxon>
        <taxon>Lachnospirales</taxon>
        <taxon>Lachnospiraceae</taxon>
        <taxon>Anaerocolumna</taxon>
    </lineage>
</organism>
<evidence type="ECO:0000313" key="4">
    <source>
        <dbReference type="EMBL" id="BCJ98232.1"/>
    </source>
</evidence>
<reference evidence="4 5" key="1">
    <citation type="submission" date="2020-08" db="EMBL/GenBank/DDBJ databases">
        <title>Draft genome sequencing of an Anaerocolumna strain isolated from anoxic soil subjected to BSD treatment.</title>
        <authorList>
            <person name="Uek A."/>
            <person name="Tonouchi A."/>
        </authorList>
    </citation>
    <scope>NUCLEOTIDE SEQUENCE [LARGE SCALE GENOMIC DNA]</scope>
    <source>
        <strain evidence="4 5">CTTW</strain>
    </source>
</reference>
<protein>
    <submittedName>
        <fullName evidence="4">Glucose-1-phosphate thymidylyltransferase</fullName>
    </submittedName>
</protein>
<evidence type="ECO:0000313" key="5">
    <source>
        <dbReference type="Proteomes" id="UP000515703"/>
    </source>
</evidence>
<proteinExistence type="predicted"/>
<dbReference type="GO" id="GO:0016779">
    <property type="term" value="F:nucleotidyltransferase activity"/>
    <property type="evidence" value="ECO:0007669"/>
    <property type="project" value="UniProtKB-ARBA"/>
</dbReference>
<dbReference type="PANTHER" id="PTHR43584">
    <property type="entry name" value="NUCLEOTIDYL TRANSFERASE"/>
    <property type="match status" value="1"/>
</dbReference>
<sequence length="222" mass="23869">MYEELGIKDNFDLSQTIAAKLFEGVKYPWEVLHNIGDFIRSFGEQLDKEEYEKRGEDIWVAKSAKVAPTAFIGGPAIIGKDAEIRHCAFIRGSAIVGEGAVVGNSTELKNVVLFNKVQVPHYNYVGDSVLGYKAHMGAGSITSNVKSDKTLVTIGYQGGKIATGLKKMGAMLGDNVEVGCNSVLNPGTVIGKGAHVYPLSMVRGFVPAGCIYKKQGEIVKID</sequence>
<evidence type="ECO:0000259" key="3">
    <source>
        <dbReference type="Pfam" id="PF25087"/>
    </source>
</evidence>
<dbReference type="EMBL" id="AP023368">
    <property type="protein sequence ID" value="BCJ98232.1"/>
    <property type="molecule type" value="Genomic_DNA"/>
</dbReference>
<dbReference type="Proteomes" id="UP000515703">
    <property type="component" value="Chromosome"/>
</dbReference>
<reference evidence="4 5" key="2">
    <citation type="submission" date="2020-08" db="EMBL/GenBank/DDBJ databases">
        <authorList>
            <person name="Ueki A."/>
            <person name="Tonouchi A."/>
        </authorList>
    </citation>
    <scope>NUCLEOTIDE SEQUENCE [LARGE SCALE GENOMIC DNA]</scope>
    <source>
        <strain evidence="4 5">CTTW</strain>
    </source>
</reference>
<dbReference type="Pfam" id="PF25087">
    <property type="entry name" value="GMPPB_C"/>
    <property type="match status" value="1"/>
</dbReference>
<dbReference type="InterPro" id="IPR050065">
    <property type="entry name" value="GlmU-like"/>
</dbReference>
<feature type="domain" description="Mannose-1-phosphate guanyltransferase C-terminal" evidence="3">
    <location>
        <begin position="74"/>
        <end position="190"/>
    </location>
</feature>
<name>A0A7I8DIU4_9FIRM</name>
<dbReference type="SUPFAM" id="SSF51161">
    <property type="entry name" value="Trimeric LpxA-like enzymes"/>
    <property type="match status" value="1"/>
</dbReference>
<dbReference type="RefSeq" id="WP_185258576.1">
    <property type="nucleotide sequence ID" value="NZ_AP023368.1"/>
</dbReference>
<evidence type="ECO:0000256" key="2">
    <source>
        <dbReference type="ARBA" id="ARBA00023315"/>
    </source>
</evidence>
<gene>
    <name evidence="4" type="ORF">bsdcttw_12730</name>
</gene>
<keyword evidence="5" id="KW-1185">Reference proteome</keyword>
<evidence type="ECO:0000256" key="1">
    <source>
        <dbReference type="ARBA" id="ARBA00022679"/>
    </source>
</evidence>
<keyword evidence="1 4" id="KW-0808">Transferase</keyword>